<name>A0A8H5HQF5_9AGAR</name>
<dbReference type="InterPro" id="IPR005624">
    <property type="entry name" value="PduO/GlcC-like"/>
</dbReference>
<dbReference type="GO" id="GO:0006620">
    <property type="term" value="P:post-translational protein targeting to endoplasmic reticulum membrane"/>
    <property type="evidence" value="ECO:0007669"/>
    <property type="project" value="TreeGrafter"/>
</dbReference>
<dbReference type="Pfam" id="PF03928">
    <property type="entry name" value="HbpS-like"/>
    <property type="match status" value="1"/>
</dbReference>
<dbReference type="PANTHER" id="PTHR28255:SF1">
    <property type="entry name" value="UPF0303 PROTEIN YBR137W"/>
    <property type="match status" value="1"/>
</dbReference>
<dbReference type="SUPFAM" id="SSF143744">
    <property type="entry name" value="GlcG-like"/>
    <property type="match status" value="1"/>
</dbReference>
<sequence length="174" mass="19440">MPSPLPLAEPPRDLATIEKIEEELTFPSFTADTAWELGNALRLRLLDFPVPAVISISLANSNQLLFHSVSRPGTQADNDTWVARKRATVLRWGRSTWYMHNKMEADEAFFAKKYMLGETAGTYAIHGGGFPIRVKSVEGVIGVIVVSGLKQTQDHQIIVEAIEKHLTKQRSTQR</sequence>
<dbReference type="GO" id="GO:0072380">
    <property type="term" value="C:TRC complex"/>
    <property type="evidence" value="ECO:0007669"/>
    <property type="project" value="TreeGrafter"/>
</dbReference>
<dbReference type="OrthoDB" id="2209940at2759"/>
<dbReference type="AlphaFoldDB" id="A0A8H5HQF5"/>
<proteinExistence type="predicted"/>
<dbReference type="PIRSF" id="PIRSF008757">
    <property type="entry name" value="UCP008757"/>
    <property type="match status" value="1"/>
</dbReference>
<reference evidence="1 2" key="1">
    <citation type="journal article" date="2020" name="ISME J.">
        <title>Uncovering the hidden diversity of litter-decomposition mechanisms in mushroom-forming fungi.</title>
        <authorList>
            <person name="Floudas D."/>
            <person name="Bentzer J."/>
            <person name="Ahren D."/>
            <person name="Johansson T."/>
            <person name="Persson P."/>
            <person name="Tunlid A."/>
        </authorList>
    </citation>
    <scope>NUCLEOTIDE SEQUENCE [LARGE SCALE GENOMIC DNA]</scope>
    <source>
        <strain evidence="1 2">CBS 406.79</strain>
    </source>
</reference>
<evidence type="ECO:0000313" key="1">
    <source>
        <dbReference type="EMBL" id="KAF5387300.1"/>
    </source>
</evidence>
<dbReference type="InterPro" id="IPR010371">
    <property type="entry name" value="YBR137W-like"/>
</dbReference>
<dbReference type="Gene3D" id="3.30.450.150">
    <property type="entry name" value="Haem-degrading domain"/>
    <property type="match status" value="1"/>
</dbReference>
<keyword evidence="2" id="KW-1185">Reference proteome</keyword>
<gene>
    <name evidence="1" type="ORF">D9757_005756</name>
</gene>
<organism evidence="1 2">
    <name type="scientific">Collybiopsis confluens</name>
    <dbReference type="NCBI Taxonomy" id="2823264"/>
    <lineage>
        <taxon>Eukaryota</taxon>
        <taxon>Fungi</taxon>
        <taxon>Dikarya</taxon>
        <taxon>Basidiomycota</taxon>
        <taxon>Agaricomycotina</taxon>
        <taxon>Agaricomycetes</taxon>
        <taxon>Agaricomycetidae</taxon>
        <taxon>Agaricales</taxon>
        <taxon>Marasmiineae</taxon>
        <taxon>Omphalotaceae</taxon>
        <taxon>Collybiopsis</taxon>
    </lineage>
</organism>
<accession>A0A8H5HQF5</accession>
<dbReference type="InterPro" id="IPR038084">
    <property type="entry name" value="PduO/GlcC-like_sf"/>
</dbReference>
<comment type="caution">
    <text evidence="1">The sequence shown here is derived from an EMBL/GenBank/DDBJ whole genome shotgun (WGS) entry which is preliminary data.</text>
</comment>
<evidence type="ECO:0000313" key="2">
    <source>
        <dbReference type="Proteomes" id="UP000518752"/>
    </source>
</evidence>
<dbReference type="EMBL" id="JAACJN010000033">
    <property type="protein sequence ID" value="KAF5387300.1"/>
    <property type="molecule type" value="Genomic_DNA"/>
</dbReference>
<dbReference type="PANTHER" id="PTHR28255">
    <property type="match status" value="1"/>
</dbReference>
<dbReference type="Proteomes" id="UP000518752">
    <property type="component" value="Unassembled WGS sequence"/>
</dbReference>
<protein>
    <submittedName>
        <fullName evidence="1">Uncharacterized protein</fullName>
    </submittedName>
</protein>